<sequence length="150" mass="16232">MRPLCCFLLASILAAQAPGPGLEGLPDHWSALGADPVAGIQLTPPGCWDGLLLGATPGTAKRRSGSEATVEVWDLLPPGSPRREAFSLYLGGLRERLSRAFAQPPPKLQALELNDIMQSDPSQPQKLDLTKVKAMQERFNRLPPNRSTVR</sequence>
<organism evidence="2 3">
    <name type="scientific">Candidatus Geothrix odensensis</name>
    <dbReference type="NCBI Taxonomy" id="2954440"/>
    <lineage>
        <taxon>Bacteria</taxon>
        <taxon>Pseudomonadati</taxon>
        <taxon>Acidobacteriota</taxon>
        <taxon>Holophagae</taxon>
        <taxon>Holophagales</taxon>
        <taxon>Holophagaceae</taxon>
        <taxon>Geothrix</taxon>
    </lineage>
</organism>
<evidence type="ECO:0000313" key="3">
    <source>
        <dbReference type="Proteomes" id="UP000709959"/>
    </source>
</evidence>
<gene>
    <name evidence="2" type="ORF">IPN91_12770</name>
</gene>
<dbReference type="EMBL" id="JADKCH010000019">
    <property type="protein sequence ID" value="MBK8573478.1"/>
    <property type="molecule type" value="Genomic_DNA"/>
</dbReference>
<evidence type="ECO:0000313" key="2">
    <source>
        <dbReference type="EMBL" id="MBK8573478.1"/>
    </source>
</evidence>
<dbReference type="AlphaFoldDB" id="A0A936F3N2"/>
<reference evidence="2 3" key="1">
    <citation type="submission" date="2020-10" db="EMBL/GenBank/DDBJ databases">
        <title>Connecting structure to function with the recovery of over 1000 high-quality activated sludge metagenome-assembled genomes encoding full-length rRNA genes using long-read sequencing.</title>
        <authorList>
            <person name="Singleton C.M."/>
            <person name="Petriglieri F."/>
            <person name="Kristensen J.M."/>
            <person name="Kirkegaard R.H."/>
            <person name="Michaelsen T.Y."/>
            <person name="Andersen M.H."/>
            <person name="Karst S.M."/>
            <person name="Dueholm M.S."/>
            <person name="Nielsen P.H."/>
            <person name="Albertsen M."/>
        </authorList>
    </citation>
    <scope>NUCLEOTIDE SEQUENCE [LARGE SCALE GENOMIC DNA]</scope>
    <source>
        <strain evidence="2">OdNE_18-Q3-R46-58_MAXAC.008</strain>
    </source>
</reference>
<feature type="chain" id="PRO_5036690435" evidence="1">
    <location>
        <begin position="18"/>
        <end position="150"/>
    </location>
</feature>
<evidence type="ECO:0000256" key="1">
    <source>
        <dbReference type="SAM" id="SignalP"/>
    </source>
</evidence>
<feature type="signal peptide" evidence="1">
    <location>
        <begin position="1"/>
        <end position="17"/>
    </location>
</feature>
<protein>
    <submittedName>
        <fullName evidence="2">Uncharacterized protein</fullName>
    </submittedName>
</protein>
<comment type="caution">
    <text evidence="2">The sequence shown here is derived from an EMBL/GenBank/DDBJ whole genome shotgun (WGS) entry which is preliminary data.</text>
</comment>
<proteinExistence type="predicted"/>
<keyword evidence="1" id="KW-0732">Signal</keyword>
<name>A0A936F3N2_9BACT</name>
<accession>A0A936F3N2</accession>
<dbReference type="Proteomes" id="UP000709959">
    <property type="component" value="Unassembled WGS sequence"/>
</dbReference>